<dbReference type="Proteomes" id="UP000237230">
    <property type="component" value="Unassembled WGS sequence"/>
</dbReference>
<dbReference type="RefSeq" id="WP_103447305.1">
    <property type="nucleotide sequence ID" value="NZ_JABFDQ010000003.1"/>
</dbReference>
<organism evidence="2 3">
    <name type="scientific">Pseudomonas putida</name>
    <name type="common">Arthrobacter siderocapsulatus</name>
    <dbReference type="NCBI Taxonomy" id="303"/>
    <lineage>
        <taxon>Bacteria</taxon>
        <taxon>Pseudomonadati</taxon>
        <taxon>Pseudomonadota</taxon>
        <taxon>Gammaproteobacteria</taxon>
        <taxon>Pseudomonadales</taxon>
        <taxon>Pseudomonadaceae</taxon>
        <taxon>Pseudomonas</taxon>
    </lineage>
</organism>
<name>A0A2S3X4Y2_PSEPU</name>
<accession>A0A2S3X4Y2</accession>
<feature type="region of interest" description="Disordered" evidence="1">
    <location>
        <begin position="1"/>
        <end position="114"/>
    </location>
</feature>
<protein>
    <submittedName>
        <fullName evidence="2">Stress-induced protein</fullName>
    </submittedName>
</protein>
<dbReference type="EMBL" id="MINH01000019">
    <property type="protein sequence ID" value="POG10533.1"/>
    <property type="molecule type" value="Genomic_DNA"/>
</dbReference>
<evidence type="ECO:0000256" key="1">
    <source>
        <dbReference type="SAM" id="MobiDB-lite"/>
    </source>
</evidence>
<feature type="compositionally biased region" description="Gly residues" evidence="1">
    <location>
        <begin position="68"/>
        <end position="83"/>
    </location>
</feature>
<comment type="caution">
    <text evidence="2">The sequence shown here is derived from an EMBL/GenBank/DDBJ whole genome shotgun (WGS) entry which is preliminary data.</text>
</comment>
<reference evidence="2 3" key="2">
    <citation type="submission" date="2018-03" db="EMBL/GenBank/DDBJ databases">
        <title>Draft genome of Pseudomonas putida strain KH-21-114.</title>
        <authorList>
            <person name="Yoshizawa S."/>
            <person name="Khan N.H."/>
            <person name="Nishimura M."/>
            <person name="Chiura H.X."/>
            <person name="Ogura Y."/>
            <person name="Hayashi T."/>
            <person name="Kogure K."/>
        </authorList>
    </citation>
    <scope>NUCLEOTIDE SEQUENCE [LARGE SCALE GENOMIC DNA]</scope>
    <source>
        <strain evidence="2 3">KH-21-114</strain>
    </source>
</reference>
<evidence type="ECO:0000313" key="3">
    <source>
        <dbReference type="Proteomes" id="UP000237230"/>
    </source>
</evidence>
<gene>
    <name evidence="2" type="ORF">BGP84_12670</name>
</gene>
<dbReference type="OrthoDB" id="6897659at2"/>
<sequence length="114" mass="11728">MANDQDKTGQQGGTAQNNPGGFENDPQRPSEPGQRGGQMPGGQFDMDRQREFQGGGLGSIGSQQGDQQGAGGAAHQGGTGGHTTGPKSDNDHSDIDEASQAVQDEDSGMTEDNR</sequence>
<proteinExistence type="predicted"/>
<feature type="compositionally biased region" description="Acidic residues" evidence="1">
    <location>
        <begin position="103"/>
        <end position="114"/>
    </location>
</feature>
<reference evidence="2 3" key="1">
    <citation type="submission" date="2016-08" db="EMBL/GenBank/DDBJ databases">
        <authorList>
            <person name="Seilhamer J.J."/>
        </authorList>
    </citation>
    <scope>NUCLEOTIDE SEQUENCE [LARGE SCALE GENOMIC DNA]</scope>
    <source>
        <strain evidence="2 3">KH-21-114</strain>
    </source>
</reference>
<dbReference type="AlphaFoldDB" id="A0A2S3X4Y2"/>
<evidence type="ECO:0000313" key="2">
    <source>
        <dbReference type="EMBL" id="POG10533.1"/>
    </source>
</evidence>